<dbReference type="SUPFAM" id="SSF88723">
    <property type="entry name" value="PIN domain-like"/>
    <property type="match status" value="1"/>
</dbReference>
<protein>
    <submittedName>
        <fullName evidence="1">Type II toxin-antitoxin system VapC family toxin</fullName>
    </submittedName>
</protein>
<dbReference type="EMBL" id="QSKV01000002">
    <property type="protein sequence ID" value="RHE94561.1"/>
    <property type="molecule type" value="Genomic_DNA"/>
</dbReference>
<dbReference type="AlphaFoldDB" id="A0A414LIR7"/>
<evidence type="ECO:0000313" key="1">
    <source>
        <dbReference type="EMBL" id="RHE94561.1"/>
    </source>
</evidence>
<dbReference type="Gene3D" id="3.40.50.1010">
    <property type="entry name" value="5'-nuclease"/>
    <property type="match status" value="1"/>
</dbReference>
<name>A0A414LIR7_9BACE</name>
<dbReference type="InterPro" id="IPR029060">
    <property type="entry name" value="PIN-like_dom_sf"/>
</dbReference>
<dbReference type="Proteomes" id="UP000285650">
    <property type="component" value="Unassembled WGS sequence"/>
</dbReference>
<evidence type="ECO:0000313" key="2">
    <source>
        <dbReference type="Proteomes" id="UP000285650"/>
    </source>
</evidence>
<reference evidence="1 2" key="1">
    <citation type="submission" date="2018-08" db="EMBL/GenBank/DDBJ databases">
        <title>A genome reference for cultivated species of the human gut microbiota.</title>
        <authorList>
            <person name="Zou Y."/>
            <person name="Xue W."/>
            <person name="Luo G."/>
        </authorList>
    </citation>
    <scope>NUCLEOTIDE SEQUENCE [LARGE SCALE GENOMIC DNA]</scope>
    <source>
        <strain evidence="1 2">AM27-17</strain>
    </source>
</reference>
<comment type="caution">
    <text evidence="1">The sequence shown here is derived from an EMBL/GenBank/DDBJ whole genome shotgun (WGS) entry which is preliminary data.</text>
</comment>
<organism evidence="1 2">
    <name type="scientific">Bacteroides intestinalis</name>
    <dbReference type="NCBI Taxonomy" id="329854"/>
    <lineage>
        <taxon>Bacteria</taxon>
        <taxon>Pseudomonadati</taxon>
        <taxon>Bacteroidota</taxon>
        <taxon>Bacteroidia</taxon>
        <taxon>Bacteroidales</taxon>
        <taxon>Bacteroidaceae</taxon>
        <taxon>Bacteroides</taxon>
    </lineage>
</organism>
<proteinExistence type="predicted"/>
<sequence>MHIVPVNEVAHLYVIEKVKLRKKGTPVDDFDLLIAVTAIQRNCILVTENIRHMNRFENLKIENWVKR</sequence>
<accession>A0A414LIR7</accession>
<gene>
    <name evidence="1" type="ORF">DW712_04625</name>
</gene>